<dbReference type="GO" id="GO:0003688">
    <property type="term" value="F:DNA replication origin binding"/>
    <property type="evidence" value="ECO:0007669"/>
    <property type="project" value="TreeGrafter"/>
</dbReference>
<evidence type="ECO:0000256" key="8">
    <source>
        <dbReference type="ARBA" id="ARBA00022723"/>
    </source>
</evidence>
<dbReference type="AlphaFoldDB" id="A0AAD5SS88"/>
<proteinExistence type="inferred from homology"/>
<comment type="similarity">
    <text evidence="2">Belongs to the DNA polymerase type-B family.</text>
</comment>
<evidence type="ECO:0000256" key="11">
    <source>
        <dbReference type="ARBA" id="ARBA00022932"/>
    </source>
</evidence>
<dbReference type="GO" id="GO:0005658">
    <property type="term" value="C:alpha DNA polymerase:primase complex"/>
    <property type="evidence" value="ECO:0007669"/>
    <property type="project" value="UniProtKB-ARBA"/>
</dbReference>
<dbReference type="GO" id="GO:0003697">
    <property type="term" value="F:single-stranded DNA binding"/>
    <property type="evidence" value="ECO:0007669"/>
    <property type="project" value="TreeGrafter"/>
</dbReference>
<dbReference type="EMBL" id="JADGJH010006155">
    <property type="protein sequence ID" value="KAJ3078009.1"/>
    <property type="molecule type" value="Genomic_DNA"/>
</dbReference>
<dbReference type="GO" id="GO:0006273">
    <property type="term" value="P:lagging strand elongation"/>
    <property type="evidence" value="ECO:0007669"/>
    <property type="project" value="TreeGrafter"/>
</dbReference>
<evidence type="ECO:0000259" key="14">
    <source>
        <dbReference type="Pfam" id="PF00136"/>
    </source>
</evidence>
<dbReference type="FunFam" id="1.10.287.690:FF:000003">
    <property type="entry name" value="DNA polymerase"/>
    <property type="match status" value="1"/>
</dbReference>
<evidence type="ECO:0000256" key="9">
    <source>
        <dbReference type="ARBA" id="ARBA00022771"/>
    </source>
</evidence>
<evidence type="ECO:0000313" key="15">
    <source>
        <dbReference type="EMBL" id="KAJ3078009.1"/>
    </source>
</evidence>
<dbReference type="GO" id="GO:0003887">
    <property type="term" value="F:DNA-directed DNA polymerase activity"/>
    <property type="evidence" value="ECO:0007669"/>
    <property type="project" value="UniProtKB-KW"/>
</dbReference>
<dbReference type="InterPro" id="IPR023211">
    <property type="entry name" value="DNA_pol_palm_dom_sf"/>
</dbReference>
<dbReference type="GO" id="GO:0006272">
    <property type="term" value="P:leading strand elongation"/>
    <property type="evidence" value="ECO:0007669"/>
    <property type="project" value="TreeGrafter"/>
</dbReference>
<keyword evidence="5" id="KW-0808">Transferase</keyword>
<dbReference type="Gene3D" id="1.10.287.690">
    <property type="entry name" value="Helix hairpin bin"/>
    <property type="match status" value="1"/>
</dbReference>
<evidence type="ECO:0000256" key="5">
    <source>
        <dbReference type="ARBA" id="ARBA00022679"/>
    </source>
</evidence>
<dbReference type="GO" id="GO:0000166">
    <property type="term" value="F:nucleotide binding"/>
    <property type="evidence" value="ECO:0007669"/>
    <property type="project" value="InterPro"/>
</dbReference>
<keyword evidence="13" id="KW-0539">Nucleus</keyword>
<evidence type="ECO:0000256" key="1">
    <source>
        <dbReference type="ARBA" id="ARBA00004123"/>
    </source>
</evidence>
<feature type="non-terminal residue" evidence="15">
    <location>
        <position position="1"/>
    </location>
</feature>
<keyword evidence="10" id="KW-0862">Zinc</keyword>
<dbReference type="PANTHER" id="PTHR45861">
    <property type="entry name" value="DNA POLYMERASE ALPHA CATALYTIC SUBUNIT"/>
    <property type="match status" value="1"/>
</dbReference>
<evidence type="ECO:0000256" key="3">
    <source>
        <dbReference type="ARBA" id="ARBA00012417"/>
    </source>
</evidence>
<keyword evidence="16" id="KW-1185">Reference proteome</keyword>
<dbReference type="NCBIfam" id="TIGR00592">
    <property type="entry name" value="pol2"/>
    <property type="match status" value="1"/>
</dbReference>
<dbReference type="Gene3D" id="1.10.132.60">
    <property type="entry name" value="DNA polymerase family B, C-terminal domain"/>
    <property type="match status" value="1"/>
</dbReference>
<dbReference type="Pfam" id="PF00136">
    <property type="entry name" value="DNA_pol_B"/>
    <property type="match status" value="1"/>
</dbReference>
<evidence type="ECO:0000256" key="12">
    <source>
        <dbReference type="ARBA" id="ARBA00023125"/>
    </source>
</evidence>
<keyword evidence="6" id="KW-0548">Nucleotidyltransferase</keyword>
<reference evidence="15" key="1">
    <citation type="submission" date="2020-05" db="EMBL/GenBank/DDBJ databases">
        <title>Phylogenomic resolution of chytrid fungi.</title>
        <authorList>
            <person name="Stajich J.E."/>
            <person name="Amses K."/>
            <person name="Simmons R."/>
            <person name="Seto K."/>
            <person name="Myers J."/>
            <person name="Bonds A."/>
            <person name="Quandt C.A."/>
            <person name="Barry K."/>
            <person name="Liu P."/>
            <person name="Grigoriev I."/>
            <person name="Longcore J.E."/>
            <person name="James T.Y."/>
        </authorList>
    </citation>
    <scope>NUCLEOTIDE SEQUENCE</scope>
    <source>
        <strain evidence="15">JEL0513</strain>
    </source>
</reference>
<dbReference type="PANTHER" id="PTHR45861:SF1">
    <property type="entry name" value="DNA POLYMERASE ALPHA CATALYTIC SUBUNIT"/>
    <property type="match status" value="1"/>
</dbReference>
<keyword evidence="12" id="KW-0238">DNA-binding</keyword>
<evidence type="ECO:0000256" key="6">
    <source>
        <dbReference type="ARBA" id="ARBA00022695"/>
    </source>
</evidence>
<keyword evidence="8" id="KW-0479">Metal-binding</keyword>
<evidence type="ECO:0000256" key="4">
    <source>
        <dbReference type="ARBA" id="ARBA00017212"/>
    </source>
</evidence>
<organism evidence="15 16">
    <name type="scientific">Physocladia obscura</name>
    <dbReference type="NCBI Taxonomy" id="109957"/>
    <lineage>
        <taxon>Eukaryota</taxon>
        <taxon>Fungi</taxon>
        <taxon>Fungi incertae sedis</taxon>
        <taxon>Chytridiomycota</taxon>
        <taxon>Chytridiomycota incertae sedis</taxon>
        <taxon>Chytridiomycetes</taxon>
        <taxon>Chytridiales</taxon>
        <taxon>Chytriomycetaceae</taxon>
        <taxon>Physocladia</taxon>
    </lineage>
</organism>
<dbReference type="InterPro" id="IPR042087">
    <property type="entry name" value="DNA_pol_B_thumb"/>
</dbReference>
<accession>A0AAD5SS88</accession>
<sequence length="307" mass="34470">EDDVVPEVPDPSLPQGILPKLLATLVDKRRTVKGLMKNPKLSEAEYSELNIRQQALKLTANSMYGCLGFTHSRFYAKPLAMLVTQRGREILQATVNLAMAEKLDVIYGDTDSIMIHTNTDTLKDVIKCGNDFKKAVNKRYRLLEIEIDGIFKKMLLLKKKKYAALIVEEKDGKTVLTMEKKGLDVVRRDWCNLSHDTSEFILEAIFSDDERDEMLSKVHEYLTKIGEDVKAGNVAIEKFIINKGLTKNPEDYADVKNQPHVQVALQMKAKGMPVRVGDTVPYVIVVGEGSGLASRAQHPDELKKPDS</sequence>
<keyword evidence="7" id="KW-0235">DNA replication</keyword>
<dbReference type="InterPro" id="IPR006172">
    <property type="entry name" value="DNA-dir_DNA_pol_B"/>
</dbReference>
<dbReference type="GO" id="GO:1902975">
    <property type="term" value="P:mitotic DNA replication initiation"/>
    <property type="evidence" value="ECO:0007669"/>
    <property type="project" value="TreeGrafter"/>
</dbReference>
<dbReference type="Proteomes" id="UP001211907">
    <property type="component" value="Unassembled WGS sequence"/>
</dbReference>
<evidence type="ECO:0000256" key="2">
    <source>
        <dbReference type="ARBA" id="ARBA00005755"/>
    </source>
</evidence>
<feature type="domain" description="DNA-directed DNA polymerase family B multifunctional" evidence="14">
    <location>
        <begin position="12"/>
        <end position="302"/>
    </location>
</feature>
<evidence type="ECO:0000256" key="7">
    <source>
        <dbReference type="ARBA" id="ARBA00022705"/>
    </source>
</evidence>
<dbReference type="GO" id="GO:0003682">
    <property type="term" value="F:chromatin binding"/>
    <property type="evidence" value="ECO:0007669"/>
    <property type="project" value="TreeGrafter"/>
</dbReference>
<feature type="non-terminal residue" evidence="15">
    <location>
        <position position="307"/>
    </location>
</feature>
<dbReference type="SUPFAM" id="SSF56672">
    <property type="entry name" value="DNA/RNA polymerases"/>
    <property type="match status" value="1"/>
</dbReference>
<dbReference type="PROSITE" id="PS00116">
    <property type="entry name" value="DNA_POLYMERASE_B"/>
    <property type="match status" value="1"/>
</dbReference>
<evidence type="ECO:0000256" key="10">
    <source>
        <dbReference type="ARBA" id="ARBA00022833"/>
    </source>
</evidence>
<protein>
    <recommendedName>
        <fullName evidence="4">DNA polymerase alpha catalytic subunit</fullName>
        <ecNumber evidence="3">2.7.7.7</ecNumber>
    </recommendedName>
</protein>
<name>A0AAD5SS88_9FUNG</name>
<evidence type="ECO:0000256" key="13">
    <source>
        <dbReference type="ARBA" id="ARBA00023242"/>
    </source>
</evidence>
<comment type="subcellular location">
    <subcellularLocation>
        <location evidence="1">Nucleus</location>
    </subcellularLocation>
</comment>
<dbReference type="Gene3D" id="3.90.1600.10">
    <property type="entry name" value="Palm domain of DNA polymerase"/>
    <property type="match status" value="1"/>
</dbReference>
<dbReference type="PRINTS" id="PR00106">
    <property type="entry name" value="DNAPOLB"/>
</dbReference>
<evidence type="ECO:0000313" key="16">
    <source>
        <dbReference type="Proteomes" id="UP001211907"/>
    </source>
</evidence>
<gene>
    <name evidence="15" type="primary">POL1</name>
    <name evidence="15" type="ORF">HK100_010857</name>
</gene>
<keyword evidence="11 15" id="KW-0239">DNA-directed DNA polymerase</keyword>
<keyword evidence="9" id="KW-0863">Zinc-finger</keyword>
<dbReference type="InterPro" id="IPR017964">
    <property type="entry name" value="DNA-dir_DNA_pol_B_CS"/>
</dbReference>
<dbReference type="EC" id="2.7.7.7" evidence="3"/>
<comment type="caution">
    <text evidence="15">The sequence shown here is derived from an EMBL/GenBank/DDBJ whole genome shotgun (WGS) entry which is preliminary data.</text>
</comment>
<dbReference type="GO" id="GO:0008270">
    <property type="term" value="F:zinc ion binding"/>
    <property type="evidence" value="ECO:0007669"/>
    <property type="project" value="UniProtKB-KW"/>
</dbReference>
<dbReference type="InterPro" id="IPR043502">
    <property type="entry name" value="DNA/RNA_pol_sf"/>
</dbReference>
<dbReference type="InterPro" id="IPR006134">
    <property type="entry name" value="DNA-dir_DNA_pol_B_multi_dom"/>
</dbReference>